<dbReference type="RefSeq" id="WP_268924895.1">
    <property type="nucleotide sequence ID" value="NZ_JAPTGB010000010.1"/>
</dbReference>
<dbReference type="Gene3D" id="1.25.40.10">
    <property type="entry name" value="Tetratricopeptide repeat domain"/>
    <property type="match status" value="2"/>
</dbReference>
<dbReference type="InterPro" id="IPR011990">
    <property type="entry name" value="TPR-like_helical_dom_sf"/>
</dbReference>
<reference evidence="1" key="1">
    <citation type="submission" date="2022-12" db="EMBL/GenBank/DDBJ databases">
        <title>Isolation and characterisation of novel Methanocorpusculum spp. from native Australian herbivores indicates the genus is ancestrally host-associated.</title>
        <authorList>
            <person name="Volmer J.G."/>
            <person name="Soo R.M."/>
            <person name="Evans P.N."/>
            <person name="Hoedt E.C."/>
            <person name="Astorga Alsina A.L."/>
            <person name="Woodcroft B.J."/>
            <person name="Tyson G.W."/>
            <person name="Hugenholtz P."/>
            <person name="Morrison M."/>
        </authorList>
    </citation>
    <scope>NUCLEOTIDE SEQUENCE</scope>
    <source>
        <strain evidence="1">MG</strain>
    </source>
</reference>
<protein>
    <submittedName>
        <fullName evidence="1">Tetratricopeptide repeat protein</fullName>
    </submittedName>
</protein>
<dbReference type="Proteomes" id="UP001141422">
    <property type="component" value="Unassembled WGS sequence"/>
</dbReference>
<evidence type="ECO:0000313" key="1">
    <source>
        <dbReference type="EMBL" id="MCZ0860686.1"/>
    </source>
</evidence>
<dbReference type="EMBL" id="JAPTGB010000010">
    <property type="protein sequence ID" value="MCZ0860686.1"/>
    <property type="molecule type" value="Genomic_DNA"/>
</dbReference>
<accession>A0ABT4IGK8</accession>
<name>A0ABT4IGK8_9EURY</name>
<comment type="caution">
    <text evidence="1">The sequence shown here is derived from an EMBL/GenBank/DDBJ whole genome shotgun (WGS) entry which is preliminary data.</text>
</comment>
<dbReference type="SMART" id="SM00028">
    <property type="entry name" value="TPR"/>
    <property type="match status" value="5"/>
</dbReference>
<proteinExistence type="predicted"/>
<sequence length="719" mass="77854">MRVSEGNLTQQYYCDYLTILAEEIFSATETEAVRKSVHENIVFRNLFLHRMSVDGGFHARVVSAILRQPDDSRVLMDLLAVAEQADVDALPVEEWLKREYASAVEVKNGARMIAVEALLRSYISGTNQAAEIIASAGDSHPLSWWQLETRRITVAEIANPDMYFGVGRRPFWHEFPLDRYAAVAAGVPDLPPQEIYDCVVCIAGAWFSSLTREEMIAWLNMPQPTLSEWETLCAPLLKCETPDAALSTANWLYASGNNDPAMDLYANITLAFPGTSAEISSFELIGTILRKSGDFDNAFEAYKSAFIASRGAGGYQTAIGLKNLCEVGEDLGEDMSEYYTRIAGIADMLPMPEKLRLYLELAASCRRRRAYEEEYRYLEQVIDAEDGDEGLMSAAMSRLSEMNSCLSADGKPDAVSLAARDTETESAVAVTRGTAAYFGFDPVCALEWYGRSGSPDVLSLQFSAAMAAGADAGEYARTPAQRAVVLAGKGVPVMEISRELNTAVTNAWQGGGDVSAVIEPVIPYLSPENLGAVLAAVTARSTRDDERAIVCSAASQALLSAGRADEARSMLRAALRANPGREMRSRLFAELGWLEYEAGAFAAAADACDAALKINDQFPAAWACRARALAGMGRYDEAFSASGYAVGQNPSNASYQHLRAALGIVSASPVDPCIDLMFVLPEPGCLQAAAARYTVRKTGACPPAVWDVSGIEDVIPMRV</sequence>
<keyword evidence="2" id="KW-1185">Reference proteome</keyword>
<dbReference type="SUPFAM" id="SSF48452">
    <property type="entry name" value="TPR-like"/>
    <property type="match status" value="2"/>
</dbReference>
<dbReference type="InterPro" id="IPR019734">
    <property type="entry name" value="TPR_rpt"/>
</dbReference>
<evidence type="ECO:0000313" key="2">
    <source>
        <dbReference type="Proteomes" id="UP001141422"/>
    </source>
</evidence>
<organism evidence="1 2">
    <name type="scientific">Methanocorpusculum petauri</name>
    <dbReference type="NCBI Taxonomy" id="3002863"/>
    <lineage>
        <taxon>Archaea</taxon>
        <taxon>Methanobacteriati</taxon>
        <taxon>Methanobacteriota</taxon>
        <taxon>Stenosarchaea group</taxon>
        <taxon>Methanomicrobia</taxon>
        <taxon>Methanomicrobiales</taxon>
        <taxon>Methanocorpusculaceae</taxon>
        <taxon>Methanocorpusculum</taxon>
    </lineage>
</organism>
<gene>
    <name evidence="1" type="ORF">O0S10_05500</name>
</gene>